<evidence type="ECO:0000256" key="1">
    <source>
        <dbReference type="SAM" id="SignalP"/>
    </source>
</evidence>
<protein>
    <recommendedName>
        <fullName evidence="4">Secreted protein</fullName>
    </recommendedName>
</protein>
<evidence type="ECO:0008006" key="4">
    <source>
        <dbReference type="Google" id="ProtNLM"/>
    </source>
</evidence>
<comment type="caution">
    <text evidence="2">The sequence shown here is derived from an EMBL/GenBank/DDBJ whole genome shotgun (WGS) entry which is preliminary data.</text>
</comment>
<name>A0AAP0ENR2_9MAGN</name>
<keyword evidence="1" id="KW-0732">Signal</keyword>
<feature type="chain" id="PRO_5042894913" description="Secreted protein" evidence="1">
    <location>
        <begin position="21"/>
        <end position="74"/>
    </location>
</feature>
<gene>
    <name evidence="2" type="ORF">Sjap_022347</name>
</gene>
<accession>A0AAP0ENR2</accession>
<dbReference type="AlphaFoldDB" id="A0AAP0ENR2"/>
<dbReference type="EMBL" id="JBBNAE010000009">
    <property type="protein sequence ID" value="KAK9096850.1"/>
    <property type="molecule type" value="Genomic_DNA"/>
</dbReference>
<evidence type="ECO:0000313" key="3">
    <source>
        <dbReference type="Proteomes" id="UP001417504"/>
    </source>
</evidence>
<dbReference type="Proteomes" id="UP001417504">
    <property type="component" value="Unassembled WGS sequence"/>
</dbReference>
<keyword evidence="3" id="KW-1185">Reference proteome</keyword>
<sequence>MALAMFLLLFQLFQHLPVLARSTDEWHHPQAVETTKKSSGWHQTTTKSLGWHRPQTMETMYTLSSPYTRPPPYH</sequence>
<reference evidence="2 3" key="1">
    <citation type="submission" date="2024-01" db="EMBL/GenBank/DDBJ databases">
        <title>Genome assemblies of Stephania.</title>
        <authorList>
            <person name="Yang L."/>
        </authorList>
    </citation>
    <scope>NUCLEOTIDE SEQUENCE [LARGE SCALE GENOMIC DNA]</scope>
    <source>
        <strain evidence="2">QJT</strain>
        <tissue evidence="2">Leaf</tissue>
    </source>
</reference>
<feature type="signal peptide" evidence="1">
    <location>
        <begin position="1"/>
        <end position="20"/>
    </location>
</feature>
<evidence type="ECO:0000313" key="2">
    <source>
        <dbReference type="EMBL" id="KAK9096850.1"/>
    </source>
</evidence>
<proteinExistence type="predicted"/>
<organism evidence="2 3">
    <name type="scientific">Stephania japonica</name>
    <dbReference type="NCBI Taxonomy" id="461633"/>
    <lineage>
        <taxon>Eukaryota</taxon>
        <taxon>Viridiplantae</taxon>
        <taxon>Streptophyta</taxon>
        <taxon>Embryophyta</taxon>
        <taxon>Tracheophyta</taxon>
        <taxon>Spermatophyta</taxon>
        <taxon>Magnoliopsida</taxon>
        <taxon>Ranunculales</taxon>
        <taxon>Menispermaceae</taxon>
        <taxon>Menispermoideae</taxon>
        <taxon>Cissampelideae</taxon>
        <taxon>Stephania</taxon>
    </lineage>
</organism>